<protein>
    <submittedName>
        <fullName evidence="1">Putative membrane protein</fullName>
    </submittedName>
</protein>
<dbReference type="RefSeq" id="WP_012661907.1">
    <property type="nucleotide sequence ID" value="NC_012039.1"/>
</dbReference>
<evidence type="ECO:0000313" key="2">
    <source>
        <dbReference type="Proteomes" id="UP000007727"/>
    </source>
</evidence>
<dbReference type="KEGG" id="cla:CLA_1203"/>
<dbReference type="AlphaFoldDB" id="B9KD85"/>
<dbReference type="eggNOG" id="ENOG503004N">
    <property type="taxonomic scope" value="Bacteria"/>
</dbReference>
<organism evidence="1 2">
    <name type="scientific">Campylobacter lari (strain RM2100 / D67 / ATCC BAA-1060)</name>
    <dbReference type="NCBI Taxonomy" id="306263"/>
    <lineage>
        <taxon>Bacteria</taxon>
        <taxon>Pseudomonadati</taxon>
        <taxon>Campylobacterota</taxon>
        <taxon>Epsilonproteobacteria</taxon>
        <taxon>Campylobacterales</taxon>
        <taxon>Campylobacteraceae</taxon>
        <taxon>Campylobacter</taxon>
    </lineage>
</organism>
<proteinExistence type="predicted"/>
<gene>
    <name evidence="1" type="ordered locus">Cla_1203</name>
</gene>
<evidence type="ECO:0000313" key="1">
    <source>
        <dbReference type="EMBL" id="ACM64524.1"/>
    </source>
</evidence>
<name>B9KD85_CAMLR</name>
<accession>B9KD85</accession>
<dbReference type="Proteomes" id="UP000007727">
    <property type="component" value="Chromosome"/>
</dbReference>
<dbReference type="HOGENOM" id="CLU_147451_0_0_7"/>
<keyword evidence="2" id="KW-1185">Reference proteome</keyword>
<sequence>MTFYLLISAIAFLILFFAIKKYTLNLDEQTLLEPIKSDIYPEFCDLINEEIRNIKNNLLQNTFTLQNENNKDEFLEKLSDMSRKLNHIQTMNLSKKSNALWEKALFGFLKELEKLNEQYLKNSDEINDSIRTSLQEKFSNLTKKLT</sequence>
<reference evidence="1 2" key="1">
    <citation type="journal article" date="2008" name="Foodborne Pathog. Dis.">
        <title>The complete genome sequence and analysis of the human pathogen Campylobacter lari.</title>
        <authorList>
            <person name="Miller W.G."/>
            <person name="Wang G."/>
            <person name="Binnewies T.T."/>
            <person name="Parker C.T."/>
        </authorList>
    </citation>
    <scope>NUCLEOTIDE SEQUENCE [LARGE SCALE GENOMIC DNA]</scope>
    <source>
        <strain evidence="2">RM2100 / D67 / ATCC BAA-1060</strain>
    </source>
</reference>
<dbReference type="STRING" id="306263.Cla_1203"/>
<dbReference type="EMBL" id="CP000932">
    <property type="protein sequence ID" value="ACM64524.1"/>
    <property type="molecule type" value="Genomic_DNA"/>
</dbReference>
<dbReference type="PATRIC" id="fig|306263.5.peg.1191"/>